<dbReference type="Pfam" id="PF01694">
    <property type="entry name" value="Rhomboid"/>
    <property type="match status" value="1"/>
</dbReference>
<keyword evidence="3 5" id="KW-1133">Transmembrane helix</keyword>
<dbReference type="Gene3D" id="1.20.1540.10">
    <property type="entry name" value="Rhomboid-like"/>
    <property type="match status" value="1"/>
</dbReference>
<comment type="subcellular location">
    <subcellularLocation>
        <location evidence="1">Membrane</location>
        <topology evidence="1">Multi-pass membrane protein</topology>
    </subcellularLocation>
</comment>
<reference evidence="7 8" key="1">
    <citation type="submission" date="2013-09" db="EMBL/GenBank/DDBJ databases">
        <title>Whole genome shotgun sequence of Vibrio proteolyticus NBRC 13287.</title>
        <authorList>
            <person name="Isaki S."/>
            <person name="Hosoyama A."/>
            <person name="Numata M."/>
            <person name="Hashimoto M."/>
            <person name="Hosoyama Y."/>
            <person name="Tsuchikane K."/>
            <person name="Noguchi M."/>
            <person name="Hirakata S."/>
            <person name="Ichikawa N."/>
            <person name="Ohji S."/>
            <person name="Yamazoe A."/>
            <person name="Fujita N."/>
        </authorList>
    </citation>
    <scope>NUCLEOTIDE SEQUENCE [LARGE SCALE GENOMIC DNA]</scope>
    <source>
        <strain evidence="7 8">NBRC 13287</strain>
    </source>
</reference>
<dbReference type="NCBIfam" id="TIGR03902">
    <property type="entry name" value="rhom_GG_sort"/>
    <property type="match status" value="1"/>
</dbReference>
<dbReference type="PANTHER" id="PTHR43731">
    <property type="entry name" value="RHOMBOID PROTEASE"/>
    <property type="match status" value="1"/>
</dbReference>
<feature type="transmembrane region" description="Helical" evidence="5">
    <location>
        <begin position="98"/>
        <end position="118"/>
    </location>
</feature>
<evidence type="ECO:0000256" key="2">
    <source>
        <dbReference type="ARBA" id="ARBA00022692"/>
    </source>
</evidence>
<dbReference type="InterPro" id="IPR050925">
    <property type="entry name" value="Rhomboid_protease_S54"/>
</dbReference>
<dbReference type="GO" id="GO:0004252">
    <property type="term" value="F:serine-type endopeptidase activity"/>
    <property type="evidence" value="ECO:0007669"/>
    <property type="project" value="InterPro"/>
</dbReference>
<feature type="transmembrane region" description="Helical" evidence="5">
    <location>
        <begin position="125"/>
        <end position="141"/>
    </location>
</feature>
<gene>
    <name evidence="7" type="ORF">VPR01S_03_01880</name>
</gene>
<evidence type="ECO:0000313" key="8">
    <source>
        <dbReference type="Proteomes" id="UP000016570"/>
    </source>
</evidence>
<dbReference type="GO" id="GO:0016020">
    <property type="term" value="C:membrane"/>
    <property type="evidence" value="ECO:0007669"/>
    <property type="project" value="UniProtKB-SubCell"/>
</dbReference>
<comment type="caution">
    <text evidence="7">The sequence shown here is derived from an EMBL/GenBank/DDBJ whole genome shotgun (WGS) entry which is preliminary data.</text>
</comment>
<keyword evidence="2 5" id="KW-0812">Transmembrane</keyword>
<evidence type="ECO:0000259" key="6">
    <source>
        <dbReference type="Pfam" id="PF01694"/>
    </source>
</evidence>
<dbReference type="eggNOG" id="COG0705">
    <property type="taxonomic scope" value="Bacteria"/>
</dbReference>
<proteinExistence type="predicted"/>
<feature type="domain" description="Peptidase S54 rhomboid" evidence="6">
    <location>
        <begin position="36"/>
        <end position="173"/>
    </location>
</feature>
<accession>U3BHZ0</accession>
<keyword evidence="4 5" id="KW-0472">Membrane</keyword>
<evidence type="ECO:0000313" key="7">
    <source>
        <dbReference type="EMBL" id="GAD66278.1"/>
    </source>
</evidence>
<name>U3BHZ0_VIBPR</name>
<evidence type="ECO:0000256" key="3">
    <source>
        <dbReference type="ARBA" id="ARBA00022989"/>
    </source>
</evidence>
<dbReference type="PANTHER" id="PTHR43731:SF16">
    <property type="entry name" value="RHOMBOSORTASE"/>
    <property type="match status" value="1"/>
</dbReference>
<organism evidence="7 8">
    <name type="scientific">Vibrio proteolyticus NBRC 13287</name>
    <dbReference type="NCBI Taxonomy" id="1219065"/>
    <lineage>
        <taxon>Bacteria</taxon>
        <taxon>Pseudomonadati</taxon>
        <taxon>Pseudomonadota</taxon>
        <taxon>Gammaproteobacteria</taxon>
        <taxon>Vibrionales</taxon>
        <taxon>Vibrionaceae</taxon>
        <taxon>Vibrio</taxon>
    </lineage>
</organism>
<keyword evidence="8" id="KW-1185">Reference proteome</keyword>
<dbReference type="EMBL" id="BATJ01000003">
    <property type="protein sequence ID" value="GAD66278.1"/>
    <property type="molecule type" value="Genomic_DNA"/>
</dbReference>
<dbReference type="InterPro" id="IPR023826">
    <property type="entry name" value="Rhom-like_SP_proteobac"/>
</dbReference>
<evidence type="ECO:0000256" key="5">
    <source>
        <dbReference type="SAM" id="Phobius"/>
    </source>
</evidence>
<dbReference type="AlphaFoldDB" id="U3BHZ0"/>
<dbReference type="SUPFAM" id="SSF144091">
    <property type="entry name" value="Rhomboid-like"/>
    <property type="match status" value="1"/>
</dbReference>
<feature type="transmembrane region" description="Helical" evidence="5">
    <location>
        <begin position="51"/>
        <end position="68"/>
    </location>
</feature>
<dbReference type="STRING" id="1219065.VPR01S_03_01880"/>
<feature type="transmembrane region" description="Helical" evidence="5">
    <location>
        <begin position="161"/>
        <end position="178"/>
    </location>
</feature>
<evidence type="ECO:0000256" key="4">
    <source>
        <dbReference type="ARBA" id="ARBA00023136"/>
    </source>
</evidence>
<dbReference type="RefSeq" id="WP_021704268.1">
    <property type="nucleotide sequence ID" value="NZ_BATJ01000003.1"/>
</dbReference>
<dbReference type="Proteomes" id="UP000016570">
    <property type="component" value="Unassembled WGS sequence"/>
</dbReference>
<protein>
    <recommendedName>
        <fullName evidence="6">Peptidase S54 rhomboid domain-containing protein</fullName>
    </recommendedName>
</protein>
<evidence type="ECO:0000256" key="1">
    <source>
        <dbReference type="ARBA" id="ARBA00004141"/>
    </source>
</evidence>
<dbReference type="InterPro" id="IPR022764">
    <property type="entry name" value="Peptidase_S54_rhomboid_dom"/>
</dbReference>
<sequence length="185" mass="20021">MNLYLLLSVISLLCLGLQFEPLQSGMAWTSAGIQHGQWWRILTGNFTHTNFAHLAMNLAGLWVISYIFRPATRQLMTALLFIGMVVGVSNLFSEMTSYVGLSGVLHGVFACFALSEALNGRRSSWLLVLGVMAKVVWEHTVGPSEETSALIGARVAIEAHLAGMLGGIALALATYILSRSPQKNA</sequence>
<dbReference type="InterPro" id="IPR035952">
    <property type="entry name" value="Rhomboid-like_sf"/>
</dbReference>
<feature type="transmembrane region" description="Helical" evidence="5">
    <location>
        <begin position="75"/>
        <end position="92"/>
    </location>
</feature>